<dbReference type="VEuPathDB" id="FungiDB:SCHCODRAFT_02506712"/>
<dbReference type="OMA" id="QNAQNLW"/>
<dbReference type="OrthoDB" id="10249433at2759"/>
<dbReference type="Proteomes" id="UP000007431">
    <property type="component" value="Unassembled WGS sequence"/>
</dbReference>
<evidence type="ECO:0000256" key="1">
    <source>
        <dbReference type="SAM" id="MobiDB-lite"/>
    </source>
</evidence>
<dbReference type="InterPro" id="IPR022742">
    <property type="entry name" value="Hydrolase_4"/>
</dbReference>
<evidence type="ECO:0000313" key="4">
    <source>
        <dbReference type="Proteomes" id="UP000007431"/>
    </source>
</evidence>
<dbReference type="RefSeq" id="XP_003031504.1">
    <property type="nucleotide sequence ID" value="XM_003031458.1"/>
</dbReference>
<feature type="compositionally biased region" description="Low complexity" evidence="1">
    <location>
        <begin position="305"/>
        <end position="325"/>
    </location>
</feature>
<feature type="domain" description="Serine aminopeptidase S33" evidence="2">
    <location>
        <begin position="30"/>
        <end position="279"/>
    </location>
</feature>
<dbReference type="Pfam" id="PF12146">
    <property type="entry name" value="Hydrolase_4"/>
    <property type="match status" value="1"/>
</dbReference>
<dbReference type="AlphaFoldDB" id="D8Q697"/>
<proteinExistence type="predicted"/>
<name>D8Q697_SCHCM</name>
<evidence type="ECO:0000259" key="2">
    <source>
        <dbReference type="Pfam" id="PF12146"/>
    </source>
</evidence>
<dbReference type="STRING" id="578458.D8Q697"/>
<dbReference type="HOGENOM" id="CLU_026209_5_2_1"/>
<dbReference type="ESTHER" id="schcm-d8q697">
    <property type="family name" value="Monoglyceridelipase_lysophospholip"/>
</dbReference>
<dbReference type="InterPro" id="IPR051044">
    <property type="entry name" value="MAG_DAG_Lipase"/>
</dbReference>
<reference evidence="3 4" key="1">
    <citation type="journal article" date="2010" name="Nat. Biotechnol.">
        <title>Genome sequence of the model mushroom Schizophyllum commune.</title>
        <authorList>
            <person name="Ohm R.A."/>
            <person name="de Jong J.F."/>
            <person name="Lugones L.G."/>
            <person name="Aerts A."/>
            <person name="Kothe E."/>
            <person name="Stajich J.E."/>
            <person name="de Vries R.P."/>
            <person name="Record E."/>
            <person name="Levasseur A."/>
            <person name="Baker S.E."/>
            <person name="Bartholomew K.A."/>
            <person name="Coutinho P.M."/>
            <person name="Erdmann S."/>
            <person name="Fowler T.J."/>
            <person name="Gathman A.C."/>
            <person name="Lombard V."/>
            <person name="Henrissat B."/>
            <person name="Knabe N."/>
            <person name="Kuees U."/>
            <person name="Lilly W.W."/>
            <person name="Lindquist E."/>
            <person name="Lucas S."/>
            <person name="Magnuson J.K."/>
            <person name="Piumi F."/>
            <person name="Raudaskoski M."/>
            <person name="Salamov A."/>
            <person name="Schmutz J."/>
            <person name="Schwarze F.W.M.R."/>
            <person name="vanKuyk P.A."/>
            <person name="Horton J.S."/>
            <person name="Grigoriev I.V."/>
            <person name="Woesten H.A.B."/>
        </authorList>
    </citation>
    <scope>NUCLEOTIDE SEQUENCE [LARGE SCALE GENOMIC DNA]</scope>
    <source>
        <strain evidence="4">H4-8 / FGSC 9210</strain>
    </source>
</reference>
<dbReference type="Gene3D" id="3.40.50.1820">
    <property type="entry name" value="alpha/beta hydrolase"/>
    <property type="match status" value="1"/>
</dbReference>
<dbReference type="FunCoup" id="D8Q697">
    <property type="interactions" value="142"/>
</dbReference>
<dbReference type="EMBL" id="GL377307">
    <property type="protein sequence ID" value="EFI96601.1"/>
    <property type="molecule type" value="Genomic_DNA"/>
</dbReference>
<dbReference type="SUPFAM" id="SSF53474">
    <property type="entry name" value="alpha/beta-Hydrolases"/>
    <property type="match status" value="1"/>
</dbReference>
<gene>
    <name evidence="3" type="ORF">SCHCODRAFT_77337</name>
</gene>
<protein>
    <recommendedName>
        <fullName evidence="2">Serine aminopeptidase S33 domain-containing protein</fullName>
    </recommendedName>
</protein>
<accession>D8Q697</accession>
<dbReference type="KEGG" id="scm:SCHCO_02506712"/>
<keyword evidence="4" id="KW-1185">Reference proteome</keyword>
<organism evidence="4">
    <name type="scientific">Schizophyllum commune (strain H4-8 / FGSC 9210)</name>
    <name type="common">Split gill fungus</name>
    <dbReference type="NCBI Taxonomy" id="578458"/>
    <lineage>
        <taxon>Eukaryota</taxon>
        <taxon>Fungi</taxon>
        <taxon>Dikarya</taxon>
        <taxon>Basidiomycota</taxon>
        <taxon>Agaricomycotina</taxon>
        <taxon>Agaricomycetes</taxon>
        <taxon>Agaricomycetidae</taxon>
        <taxon>Agaricales</taxon>
        <taxon>Schizophyllaceae</taxon>
        <taxon>Schizophyllum</taxon>
    </lineage>
</organism>
<dbReference type="PANTHER" id="PTHR11614">
    <property type="entry name" value="PHOSPHOLIPASE-RELATED"/>
    <property type="match status" value="1"/>
</dbReference>
<evidence type="ECO:0000313" key="3">
    <source>
        <dbReference type="EMBL" id="EFI96601.1"/>
    </source>
</evidence>
<dbReference type="GeneID" id="9592618"/>
<dbReference type="eggNOG" id="KOG1455">
    <property type="taxonomic scope" value="Eukaryota"/>
</dbReference>
<dbReference type="InParanoid" id="D8Q697"/>
<sequence length="382" mass="40446">MSSEAYTEDWLQTPPPNPIHIYSRLYKPDAPKALLVFIHGFQEHVGRYTWTHTQLKARGIAVFAIDQRGFGRTAFGEKGVRRGTGYGRTGIDLQMRDIEFVLGVARERVPGVPVFLSGHSMGGGEVLSYACRGSAGSKTLSGVIASSPLVGLTSPKSKLIRYIGGKAAVLMPWFSIPAKVEPETLSHDAEANAAVLQDPLIHPTGTLKGVGEMLAEGDNLLSHHHKSWPKDLPVLIYHGSDDPVTSPKLSQRFLDLLPADVDKTYVPFDGGYHELHHEINGMKERVIDEVTQWIEAHLNTPKAQASAVASAPASPAAPEPAATPTNGPQTKVADASTTPTGLTTPALVVTPASPIGGSPLAGDDGPASFGALEDGAGATAKL</sequence>
<feature type="region of interest" description="Disordered" evidence="1">
    <location>
        <begin position="305"/>
        <end position="382"/>
    </location>
</feature>
<dbReference type="InterPro" id="IPR029058">
    <property type="entry name" value="AB_hydrolase_fold"/>
</dbReference>